<dbReference type="PANTHER" id="PTHR23504">
    <property type="entry name" value="MAJOR FACILITATOR SUPERFAMILY DOMAIN-CONTAINING PROTEIN 10"/>
    <property type="match status" value="1"/>
</dbReference>
<feature type="domain" description="Major facilitator superfamily (MFS) profile" evidence="7">
    <location>
        <begin position="64"/>
        <end position="485"/>
    </location>
</feature>
<dbReference type="GO" id="GO:0022857">
    <property type="term" value="F:transmembrane transporter activity"/>
    <property type="evidence" value="ECO:0007669"/>
    <property type="project" value="InterPro"/>
</dbReference>
<dbReference type="AlphaFoldDB" id="A0A226E5R1"/>
<evidence type="ECO:0000256" key="5">
    <source>
        <dbReference type="ARBA" id="ARBA00023136"/>
    </source>
</evidence>
<evidence type="ECO:0000256" key="2">
    <source>
        <dbReference type="ARBA" id="ARBA00022448"/>
    </source>
</evidence>
<dbReference type="OMA" id="EWYVNIS"/>
<dbReference type="Gene3D" id="1.20.1250.20">
    <property type="entry name" value="MFS general substrate transporter like domains"/>
    <property type="match status" value="1"/>
</dbReference>
<proteinExistence type="predicted"/>
<keyword evidence="2" id="KW-0813">Transport</keyword>
<comment type="subcellular location">
    <subcellularLocation>
        <location evidence="1">Membrane</location>
        <topology evidence="1">Multi-pass membrane protein</topology>
    </subcellularLocation>
</comment>
<evidence type="ECO:0000256" key="1">
    <source>
        <dbReference type="ARBA" id="ARBA00004141"/>
    </source>
</evidence>
<feature type="transmembrane region" description="Helical" evidence="6">
    <location>
        <begin position="159"/>
        <end position="177"/>
    </location>
</feature>
<sequence>MRTDSSSAVESRYLVHFLIYLFNFVLRLFVLRRRNSRLTPHVSATYFTKMGEPKKDSKSSMKRPMVVTVISLLIDLIGFTIILPLFPSILQYYKEHDESGTYAQFAQLSQKLGTLIGAPANQSETVLMGGILGSLFSLLQFVSAPILGAFSDIYGRKKALLICLVGIMASHLLWLVAASFPIFILSRIVGGLSRANVSISTTIVSDDCPAEMRPKGMALIGIAFSVGFVVGPSIGAYFARSGNYSIPAIACFCLTALSFIIVSLYLDETLHPKYAKESKGFDLSKVSSYIWPPYLFSFKSVSVGEQLRPIGYAYFLYIFIYSGLEFTLTFLTQSKFQFTSMEQGKMFTILGITMAILQGSVTRRLKTDMEASAAMMGVIFMMPAFFVLGFCNDLTTLAFGLFCYSIGSAICGPTLTSIATSRVPKMNERGTALGIFRSLGALARGVGPIVASSLFWCFGPTVAYSIGAVAMLVPLFVLHKAVNGRSDAATSSKTKIQ</sequence>
<dbReference type="PANTHER" id="PTHR23504:SF31">
    <property type="entry name" value="MAJOR FACILITATOR SUPERFAMILY DOMAIN-CONTAINING PROTEIN 10"/>
    <property type="match status" value="1"/>
</dbReference>
<dbReference type="InterPro" id="IPR011701">
    <property type="entry name" value="MFS"/>
</dbReference>
<evidence type="ECO:0000313" key="8">
    <source>
        <dbReference type="EMBL" id="OXA53002.1"/>
    </source>
</evidence>
<dbReference type="STRING" id="158441.A0A226E5R1"/>
<reference evidence="8 9" key="1">
    <citation type="submission" date="2015-12" db="EMBL/GenBank/DDBJ databases">
        <title>The genome of Folsomia candida.</title>
        <authorList>
            <person name="Faddeeva A."/>
            <person name="Derks M.F."/>
            <person name="Anvar Y."/>
            <person name="Smit S."/>
            <person name="Van Straalen N."/>
            <person name="Roelofs D."/>
        </authorList>
    </citation>
    <scope>NUCLEOTIDE SEQUENCE [LARGE SCALE GENOMIC DNA]</scope>
    <source>
        <strain evidence="8 9">VU population</strain>
        <tissue evidence="8">Whole body</tissue>
    </source>
</reference>
<evidence type="ECO:0000313" key="9">
    <source>
        <dbReference type="Proteomes" id="UP000198287"/>
    </source>
</evidence>
<feature type="transmembrane region" description="Helical" evidence="6">
    <location>
        <begin position="126"/>
        <end position="147"/>
    </location>
</feature>
<dbReference type="Proteomes" id="UP000198287">
    <property type="component" value="Unassembled WGS sequence"/>
</dbReference>
<evidence type="ECO:0000256" key="4">
    <source>
        <dbReference type="ARBA" id="ARBA00022989"/>
    </source>
</evidence>
<dbReference type="EMBL" id="LNIX01000006">
    <property type="protein sequence ID" value="OXA53002.1"/>
    <property type="molecule type" value="Genomic_DNA"/>
</dbReference>
<feature type="transmembrane region" description="Helical" evidence="6">
    <location>
        <begin position="344"/>
        <end position="361"/>
    </location>
</feature>
<feature type="transmembrane region" description="Helical" evidence="6">
    <location>
        <begin position="65"/>
        <end position="86"/>
    </location>
</feature>
<organism evidence="8 9">
    <name type="scientific">Folsomia candida</name>
    <name type="common">Springtail</name>
    <dbReference type="NCBI Taxonomy" id="158441"/>
    <lineage>
        <taxon>Eukaryota</taxon>
        <taxon>Metazoa</taxon>
        <taxon>Ecdysozoa</taxon>
        <taxon>Arthropoda</taxon>
        <taxon>Hexapoda</taxon>
        <taxon>Collembola</taxon>
        <taxon>Entomobryomorpha</taxon>
        <taxon>Isotomoidea</taxon>
        <taxon>Isotomidae</taxon>
        <taxon>Proisotominae</taxon>
        <taxon>Folsomia</taxon>
    </lineage>
</organism>
<evidence type="ECO:0000259" key="7">
    <source>
        <dbReference type="PROSITE" id="PS50850"/>
    </source>
</evidence>
<dbReference type="Pfam" id="PF07690">
    <property type="entry name" value="MFS_1"/>
    <property type="match status" value="1"/>
</dbReference>
<feature type="transmembrane region" description="Helical" evidence="6">
    <location>
        <begin position="244"/>
        <end position="266"/>
    </location>
</feature>
<feature type="transmembrane region" description="Helical" evidence="6">
    <location>
        <begin position="462"/>
        <end position="478"/>
    </location>
</feature>
<keyword evidence="5 6" id="KW-0472">Membrane</keyword>
<feature type="transmembrane region" description="Helical" evidence="6">
    <location>
        <begin position="396"/>
        <end position="420"/>
    </location>
</feature>
<feature type="transmembrane region" description="Helical" evidence="6">
    <location>
        <begin position="13"/>
        <end position="30"/>
    </location>
</feature>
<protein>
    <submittedName>
        <fullName evidence="8">Major facilitator superfamily domain-containing protein 10</fullName>
    </submittedName>
</protein>
<dbReference type="OrthoDB" id="196650at2759"/>
<name>A0A226E5R1_FOLCA</name>
<feature type="transmembrane region" description="Helical" evidence="6">
    <location>
        <begin position="312"/>
        <end position="332"/>
    </location>
</feature>
<dbReference type="InterPro" id="IPR020846">
    <property type="entry name" value="MFS_dom"/>
</dbReference>
<comment type="caution">
    <text evidence="8">The sequence shown here is derived from an EMBL/GenBank/DDBJ whole genome shotgun (WGS) entry which is preliminary data.</text>
</comment>
<gene>
    <name evidence="8" type="ORF">Fcan01_12436</name>
</gene>
<dbReference type="SUPFAM" id="SSF103473">
    <property type="entry name" value="MFS general substrate transporter"/>
    <property type="match status" value="1"/>
</dbReference>
<feature type="transmembrane region" description="Helical" evidence="6">
    <location>
        <begin position="373"/>
        <end position="390"/>
    </location>
</feature>
<keyword evidence="4 6" id="KW-1133">Transmembrane helix</keyword>
<dbReference type="InterPro" id="IPR036259">
    <property type="entry name" value="MFS_trans_sf"/>
</dbReference>
<accession>A0A226E5R1</accession>
<dbReference type="PROSITE" id="PS50850">
    <property type="entry name" value="MFS"/>
    <property type="match status" value="1"/>
</dbReference>
<evidence type="ECO:0000256" key="6">
    <source>
        <dbReference type="SAM" id="Phobius"/>
    </source>
</evidence>
<keyword evidence="9" id="KW-1185">Reference proteome</keyword>
<evidence type="ECO:0000256" key="3">
    <source>
        <dbReference type="ARBA" id="ARBA00022692"/>
    </source>
</evidence>
<dbReference type="GO" id="GO:0031526">
    <property type="term" value="C:brush border membrane"/>
    <property type="evidence" value="ECO:0007669"/>
    <property type="project" value="TreeGrafter"/>
</dbReference>
<feature type="transmembrane region" description="Helical" evidence="6">
    <location>
        <begin position="216"/>
        <end position="238"/>
    </location>
</feature>
<keyword evidence="3 6" id="KW-0812">Transmembrane</keyword>